<reference evidence="3" key="2">
    <citation type="submission" date="2015-01" db="EMBL/GenBank/DDBJ databases">
        <title>Evolutionary Origins and Diversification of the Mycorrhizal Mutualists.</title>
        <authorList>
            <consortium name="DOE Joint Genome Institute"/>
            <consortium name="Mycorrhizal Genomics Consortium"/>
            <person name="Kohler A."/>
            <person name="Kuo A."/>
            <person name="Nagy L.G."/>
            <person name="Floudas D."/>
            <person name="Copeland A."/>
            <person name="Barry K.W."/>
            <person name="Cichocki N."/>
            <person name="Veneault-Fourrey C."/>
            <person name="LaButti K."/>
            <person name="Lindquist E.A."/>
            <person name="Lipzen A."/>
            <person name="Lundell T."/>
            <person name="Morin E."/>
            <person name="Murat C."/>
            <person name="Riley R."/>
            <person name="Ohm R."/>
            <person name="Sun H."/>
            <person name="Tunlid A."/>
            <person name="Henrissat B."/>
            <person name="Grigoriev I.V."/>
            <person name="Hibbett D.S."/>
            <person name="Martin F."/>
        </authorList>
    </citation>
    <scope>NUCLEOTIDE SEQUENCE [LARGE SCALE GENOMIC DNA]</scope>
    <source>
        <strain evidence="3">Foug A</strain>
    </source>
</reference>
<organism evidence="2 3">
    <name type="scientific">Scleroderma citrinum Foug A</name>
    <dbReference type="NCBI Taxonomy" id="1036808"/>
    <lineage>
        <taxon>Eukaryota</taxon>
        <taxon>Fungi</taxon>
        <taxon>Dikarya</taxon>
        <taxon>Basidiomycota</taxon>
        <taxon>Agaricomycotina</taxon>
        <taxon>Agaricomycetes</taxon>
        <taxon>Agaricomycetidae</taxon>
        <taxon>Boletales</taxon>
        <taxon>Sclerodermatineae</taxon>
        <taxon>Sclerodermataceae</taxon>
        <taxon>Scleroderma</taxon>
    </lineage>
</organism>
<reference evidence="2 3" key="1">
    <citation type="submission" date="2014-04" db="EMBL/GenBank/DDBJ databases">
        <authorList>
            <consortium name="DOE Joint Genome Institute"/>
            <person name="Kuo A."/>
            <person name="Kohler A."/>
            <person name="Nagy L.G."/>
            <person name="Floudas D."/>
            <person name="Copeland A."/>
            <person name="Barry K.W."/>
            <person name="Cichocki N."/>
            <person name="Veneault-Fourrey C."/>
            <person name="LaButti K."/>
            <person name="Lindquist E.A."/>
            <person name="Lipzen A."/>
            <person name="Lundell T."/>
            <person name="Morin E."/>
            <person name="Murat C."/>
            <person name="Sun H."/>
            <person name="Tunlid A."/>
            <person name="Henrissat B."/>
            <person name="Grigoriev I.V."/>
            <person name="Hibbett D.S."/>
            <person name="Martin F."/>
            <person name="Nordberg H.P."/>
            <person name="Cantor M.N."/>
            <person name="Hua S.X."/>
        </authorList>
    </citation>
    <scope>NUCLEOTIDE SEQUENCE [LARGE SCALE GENOMIC DNA]</scope>
    <source>
        <strain evidence="2 3">Foug A</strain>
    </source>
</reference>
<dbReference type="InParanoid" id="A0A0C3CSQ5"/>
<proteinExistence type="predicted"/>
<dbReference type="AlphaFoldDB" id="A0A0C3CSQ5"/>
<keyword evidence="3" id="KW-1185">Reference proteome</keyword>
<evidence type="ECO:0000313" key="2">
    <source>
        <dbReference type="EMBL" id="KIM51600.1"/>
    </source>
</evidence>
<dbReference type="HOGENOM" id="CLU_2110416_0_0_1"/>
<feature type="region of interest" description="Disordered" evidence="1">
    <location>
        <begin position="1"/>
        <end position="31"/>
    </location>
</feature>
<evidence type="ECO:0000313" key="3">
    <source>
        <dbReference type="Proteomes" id="UP000053989"/>
    </source>
</evidence>
<dbReference type="Proteomes" id="UP000053989">
    <property type="component" value="Unassembled WGS sequence"/>
</dbReference>
<accession>A0A0C3CSQ5</accession>
<sequence length="115" mass="12507">MYTHSRVHDCAGGGGAGGSSPVPQQNGHWSGIELGLPISRQRILNETVHQLGSPDDEAGMPFVKWNEMSRSFLHGRWGPWGWDNGHGHVQIGDVLALRFRSLSRIGLSPQPSGET</sequence>
<name>A0A0C3CSQ5_9AGAM</name>
<protein>
    <submittedName>
        <fullName evidence="2">Uncharacterized protein</fullName>
    </submittedName>
</protein>
<gene>
    <name evidence="2" type="ORF">SCLCIDRAFT_1224345</name>
</gene>
<dbReference type="EMBL" id="KN822249">
    <property type="protein sequence ID" value="KIM51600.1"/>
    <property type="molecule type" value="Genomic_DNA"/>
</dbReference>
<evidence type="ECO:0000256" key="1">
    <source>
        <dbReference type="SAM" id="MobiDB-lite"/>
    </source>
</evidence>